<feature type="transmembrane region" description="Helical" evidence="12">
    <location>
        <begin position="376"/>
        <end position="396"/>
    </location>
</feature>
<evidence type="ECO:0000256" key="11">
    <source>
        <dbReference type="SAM" id="MobiDB-lite"/>
    </source>
</evidence>
<evidence type="ECO:0000313" key="17">
    <source>
        <dbReference type="Proteomes" id="UP000470876"/>
    </source>
</evidence>
<feature type="compositionally biased region" description="Basic residues" evidence="11">
    <location>
        <begin position="11"/>
        <end position="22"/>
    </location>
</feature>
<dbReference type="GO" id="GO:0005886">
    <property type="term" value="C:plasma membrane"/>
    <property type="evidence" value="ECO:0007669"/>
    <property type="project" value="UniProtKB-SubCell"/>
</dbReference>
<protein>
    <recommendedName>
        <fullName evidence="10">Putative proline/betaine transporter</fullName>
    </recommendedName>
</protein>
<evidence type="ECO:0000256" key="8">
    <source>
        <dbReference type="ARBA" id="ARBA00023136"/>
    </source>
</evidence>
<dbReference type="GO" id="GO:0015293">
    <property type="term" value="F:symporter activity"/>
    <property type="evidence" value="ECO:0007669"/>
    <property type="project" value="UniProtKB-KW"/>
</dbReference>
<dbReference type="PANTHER" id="PTHR43045:SF1">
    <property type="entry name" value="SHIKIMATE TRANSPORTER"/>
    <property type="match status" value="1"/>
</dbReference>
<keyword evidence="5 12" id="KW-0812">Transmembrane</keyword>
<feature type="transmembrane region" description="Helical" evidence="12">
    <location>
        <begin position="444"/>
        <end position="465"/>
    </location>
</feature>
<evidence type="ECO:0000256" key="12">
    <source>
        <dbReference type="SAM" id="Phobius"/>
    </source>
</evidence>
<keyword evidence="8 12" id="KW-0472">Membrane</keyword>
<dbReference type="FunFam" id="1.20.1250.20:FF:000001">
    <property type="entry name" value="Dicarboxylate MFS transporter"/>
    <property type="match status" value="1"/>
</dbReference>
<comment type="caution">
    <text evidence="14">The sequence shown here is derived from an EMBL/GenBank/DDBJ whole genome shotgun (WGS) entry which is preliminary data.</text>
</comment>
<feature type="domain" description="Major facilitator superfamily (MFS) profile" evidence="13">
    <location>
        <begin position="63"/>
        <end position="468"/>
    </location>
</feature>
<evidence type="ECO:0000313" key="16">
    <source>
        <dbReference type="Proteomes" id="UP000468928"/>
    </source>
</evidence>
<evidence type="ECO:0000256" key="4">
    <source>
        <dbReference type="ARBA" id="ARBA00022475"/>
    </source>
</evidence>
<dbReference type="PANTHER" id="PTHR43045">
    <property type="entry name" value="SHIKIMATE TRANSPORTER"/>
    <property type="match status" value="1"/>
</dbReference>
<dbReference type="Pfam" id="PF07690">
    <property type="entry name" value="MFS_1"/>
    <property type="match status" value="1"/>
</dbReference>
<keyword evidence="3" id="KW-0813">Transport</keyword>
<evidence type="ECO:0000256" key="3">
    <source>
        <dbReference type="ARBA" id="ARBA00022448"/>
    </source>
</evidence>
<reference evidence="16 17" key="1">
    <citation type="submission" date="2020-01" db="EMBL/GenBank/DDBJ databases">
        <title>Genetics and antimicrobial susceptibilities of Nocardia species isolated from the soil; a comparison with species isolated from humans.</title>
        <authorList>
            <person name="Carrasco G."/>
            <person name="Monzon S."/>
            <person name="Sansegundo M."/>
            <person name="Garcia E."/>
            <person name="Garrido N."/>
            <person name="Medina M.J."/>
            <person name="Villalon P."/>
            <person name="Ramirez-Arocha A.C."/>
            <person name="Jimenez P."/>
            <person name="Cuesta I."/>
            <person name="Valdezate S."/>
        </authorList>
    </citation>
    <scope>NUCLEOTIDE SEQUENCE [LARGE SCALE GENOMIC DNA]</scope>
    <source>
        <strain evidence="14 16">CNM20110639</strain>
        <strain evidence="15 17">CNM20110649</strain>
    </source>
</reference>
<dbReference type="Gene3D" id="1.20.1250.20">
    <property type="entry name" value="MFS general substrate transporter like domains"/>
    <property type="match status" value="1"/>
</dbReference>
<dbReference type="InterPro" id="IPR011701">
    <property type="entry name" value="MFS"/>
</dbReference>
<feature type="region of interest" description="Disordered" evidence="11">
    <location>
        <begin position="473"/>
        <end position="500"/>
    </location>
</feature>
<feature type="compositionally biased region" description="Basic and acidic residues" evidence="11">
    <location>
        <begin position="473"/>
        <end position="490"/>
    </location>
</feature>
<evidence type="ECO:0000313" key="15">
    <source>
        <dbReference type="EMBL" id="NEW55082.1"/>
    </source>
</evidence>
<feature type="transmembrane region" description="Helical" evidence="12">
    <location>
        <begin position="408"/>
        <end position="432"/>
    </location>
</feature>
<feature type="transmembrane region" description="Helical" evidence="12">
    <location>
        <begin position="287"/>
        <end position="308"/>
    </location>
</feature>
<evidence type="ECO:0000256" key="2">
    <source>
        <dbReference type="ARBA" id="ARBA00008240"/>
    </source>
</evidence>
<feature type="transmembrane region" description="Helical" evidence="12">
    <location>
        <begin position="320"/>
        <end position="339"/>
    </location>
</feature>
<dbReference type="InterPro" id="IPR036259">
    <property type="entry name" value="MFS_trans_sf"/>
</dbReference>
<dbReference type="InterPro" id="IPR020846">
    <property type="entry name" value="MFS_dom"/>
</dbReference>
<gene>
    <name evidence="14" type="ORF">GV789_11500</name>
    <name evidence="15" type="ORF">GV794_05310</name>
</gene>
<feature type="transmembrane region" description="Helical" evidence="12">
    <location>
        <begin position="136"/>
        <end position="160"/>
    </location>
</feature>
<sequence length="500" mass="53163">MVRPVGSLARCPRRRRQRRHSGSHSASARRTKELPLSAPPPESPYSVVPHGNPSTAIRLRRRAAFSSLLGTTIEYYDFILYGTMAAVVFGPLFFPASNPALSTIASFGTLAAGYVARPLGGVVFGHFGDRLGRKSMLLITMIMMGISSAAIGLLPTYHAIGVAAPIVLVLLRVVQGVAVGGEWGGAALMVVEHADADNRGRWAGIMQLGTPFGFLLSTAAVAVVTQLPEPEFTTWGWRLPFLFSAALLVLGMYVRLRVVESPVFAAADRQEPSTPAMQVLRRPRPMVLGVAAGMAPFALTALTSSHIIAYATGIGYEVGDVMRCLLAVVFVSIIAIPLCATLSDFFGRRRVMMAGAVGAILYAFPLYALINSHSLWTMTAALMFAQLLQNAMYAPLTPLLSEMFPTHIRYTGVSIAYQTAALIGAGFTPLIASTMLATFDGSSLPLSAIVAGTAALTLGALVVTAETKGRDLSRDLHSPIGRDTRGREAVNETSSGEGTR</sequence>
<feature type="transmembrane region" description="Helical" evidence="12">
    <location>
        <begin position="351"/>
        <end position="370"/>
    </location>
</feature>
<evidence type="ECO:0000256" key="9">
    <source>
        <dbReference type="ARBA" id="ARBA00037295"/>
    </source>
</evidence>
<keyword evidence="6" id="KW-0769">Symport</keyword>
<dbReference type="Pfam" id="PF00083">
    <property type="entry name" value="Sugar_tr"/>
    <property type="match status" value="1"/>
</dbReference>
<dbReference type="InterPro" id="IPR005828">
    <property type="entry name" value="MFS_sugar_transport-like"/>
</dbReference>
<evidence type="ECO:0000259" key="13">
    <source>
        <dbReference type="PROSITE" id="PS50850"/>
    </source>
</evidence>
<dbReference type="PROSITE" id="PS50850">
    <property type="entry name" value="MFS"/>
    <property type="match status" value="1"/>
</dbReference>
<proteinExistence type="inferred from homology"/>
<feature type="transmembrane region" description="Helical" evidence="12">
    <location>
        <begin position="100"/>
        <end position="124"/>
    </location>
</feature>
<evidence type="ECO:0000256" key="1">
    <source>
        <dbReference type="ARBA" id="ARBA00004651"/>
    </source>
</evidence>
<feature type="transmembrane region" description="Helical" evidence="12">
    <location>
        <begin position="235"/>
        <end position="254"/>
    </location>
</feature>
<feature type="transmembrane region" description="Helical" evidence="12">
    <location>
        <begin position="75"/>
        <end position="94"/>
    </location>
</feature>
<dbReference type="SUPFAM" id="SSF103473">
    <property type="entry name" value="MFS general substrate transporter"/>
    <property type="match status" value="1"/>
</dbReference>
<feature type="transmembrane region" description="Helical" evidence="12">
    <location>
        <begin position="202"/>
        <end position="223"/>
    </location>
</feature>
<feature type="compositionally biased region" description="Polar residues" evidence="11">
    <location>
        <begin position="491"/>
        <end position="500"/>
    </location>
</feature>
<dbReference type="CDD" id="cd17369">
    <property type="entry name" value="MFS_ShiA_like"/>
    <property type="match status" value="1"/>
</dbReference>
<accession>A0A6P1D3D3</accession>
<dbReference type="EMBL" id="JAAGUX010000006">
    <property type="protein sequence ID" value="NEW55082.1"/>
    <property type="molecule type" value="Genomic_DNA"/>
</dbReference>
<evidence type="ECO:0000256" key="10">
    <source>
        <dbReference type="ARBA" id="ARBA00039918"/>
    </source>
</evidence>
<dbReference type="EMBL" id="JAAGUZ010000025">
    <property type="protein sequence ID" value="NEW45076.1"/>
    <property type="molecule type" value="Genomic_DNA"/>
</dbReference>
<dbReference type="AlphaFoldDB" id="A0A6P1D3D3"/>
<comment type="subcellular location">
    <subcellularLocation>
        <location evidence="1">Cell membrane</location>
        <topology evidence="1">Multi-pass membrane protein</topology>
    </subcellularLocation>
</comment>
<feature type="region of interest" description="Disordered" evidence="11">
    <location>
        <begin position="1"/>
        <end position="51"/>
    </location>
</feature>
<comment type="function">
    <text evidence="9">May be a proton symporter involved in the uptake of osmolytes such as proline and glycine betaine.</text>
</comment>
<keyword evidence="17" id="KW-1185">Reference proteome</keyword>
<comment type="similarity">
    <text evidence="2">Belongs to the major facilitator superfamily. Metabolite:H+ Symporter (MHS) family (TC 2.A.1.6) family.</text>
</comment>
<evidence type="ECO:0000256" key="5">
    <source>
        <dbReference type="ARBA" id="ARBA00022692"/>
    </source>
</evidence>
<keyword evidence="4" id="KW-1003">Cell membrane</keyword>
<organism evidence="14 16">
    <name type="scientific">Nocardia cyriacigeorgica</name>
    <dbReference type="NCBI Taxonomy" id="135487"/>
    <lineage>
        <taxon>Bacteria</taxon>
        <taxon>Bacillati</taxon>
        <taxon>Actinomycetota</taxon>
        <taxon>Actinomycetes</taxon>
        <taxon>Mycobacteriales</taxon>
        <taxon>Nocardiaceae</taxon>
        <taxon>Nocardia</taxon>
    </lineage>
</organism>
<keyword evidence="7 12" id="KW-1133">Transmembrane helix</keyword>
<evidence type="ECO:0000256" key="6">
    <source>
        <dbReference type="ARBA" id="ARBA00022847"/>
    </source>
</evidence>
<evidence type="ECO:0000313" key="14">
    <source>
        <dbReference type="EMBL" id="NEW45076.1"/>
    </source>
</evidence>
<feature type="transmembrane region" description="Helical" evidence="12">
    <location>
        <begin position="166"/>
        <end position="190"/>
    </location>
</feature>
<dbReference type="Proteomes" id="UP000470876">
    <property type="component" value="Unassembled WGS sequence"/>
</dbReference>
<name>A0A6P1D3D3_9NOCA</name>
<evidence type="ECO:0000256" key="7">
    <source>
        <dbReference type="ARBA" id="ARBA00022989"/>
    </source>
</evidence>
<dbReference type="Proteomes" id="UP000468928">
    <property type="component" value="Unassembled WGS sequence"/>
</dbReference>